<gene>
    <name evidence="1" type="ORF">CRG98_010319</name>
</gene>
<organism evidence="1 2">
    <name type="scientific">Punica granatum</name>
    <name type="common">Pomegranate</name>
    <dbReference type="NCBI Taxonomy" id="22663"/>
    <lineage>
        <taxon>Eukaryota</taxon>
        <taxon>Viridiplantae</taxon>
        <taxon>Streptophyta</taxon>
        <taxon>Embryophyta</taxon>
        <taxon>Tracheophyta</taxon>
        <taxon>Spermatophyta</taxon>
        <taxon>Magnoliopsida</taxon>
        <taxon>eudicotyledons</taxon>
        <taxon>Gunneridae</taxon>
        <taxon>Pentapetalae</taxon>
        <taxon>rosids</taxon>
        <taxon>malvids</taxon>
        <taxon>Myrtales</taxon>
        <taxon>Lythraceae</taxon>
        <taxon>Punica</taxon>
    </lineage>
</organism>
<reference evidence="1 2" key="1">
    <citation type="submission" date="2017-11" db="EMBL/GenBank/DDBJ databases">
        <title>De-novo sequencing of pomegranate (Punica granatum L.) genome.</title>
        <authorList>
            <person name="Akparov Z."/>
            <person name="Amiraslanov A."/>
            <person name="Hajiyeva S."/>
            <person name="Abbasov M."/>
            <person name="Kaur K."/>
            <person name="Hamwieh A."/>
            <person name="Solovyev V."/>
            <person name="Salamov A."/>
            <person name="Braich B."/>
            <person name="Kosarev P."/>
            <person name="Mahmoud A."/>
            <person name="Hajiyev E."/>
            <person name="Babayeva S."/>
            <person name="Izzatullayeva V."/>
            <person name="Mammadov A."/>
            <person name="Mammadov A."/>
            <person name="Sharifova S."/>
            <person name="Ojaghi J."/>
            <person name="Eynullazada K."/>
            <person name="Bayramov B."/>
            <person name="Abdulazimova A."/>
            <person name="Shahmuradov I."/>
        </authorList>
    </citation>
    <scope>NUCLEOTIDE SEQUENCE [LARGE SCALE GENOMIC DNA]</scope>
    <source>
        <strain evidence="2">cv. AG2017</strain>
        <tissue evidence="1">Leaf</tissue>
    </source>
</reference>
<dbReference type="AlphaFoldDB" id="A0A2I0KLE5"/>
<evidence type="ECO:0000313" key="1">
    <source>
        <dbReference type="EMBL" id="PKI69318.1"/>
    </source>
</evidence>
<sequence length="331" mass="36958">MDGQSSAAYPKARCEILIRNLTTHLGPQNNAFRVSEAFFQFFGVRSQRIEIAVISGSSKQLRKHSEKSGFGLLGRLRLHICNTGLRRLFLQNDHCSHLGGSVRSREPLALPQNSIGRHRGDVQPENCPVGSVFQTYSVFRDFCRAIRVNPIGLEPNDHHNYLRGSVRSWEPLALPQNSIGRHHGDVRFENCPVGSIFQTYSVFHDLCRAIWVNPIGLKPNDHHNYLRGSLKSREPLILHQNPIGIHRGNVRPENCPVRSRQLPAGSVVAIRVCSSQNSLKSTHQRSNPTFTVPSRIPGLVTLPGPFGFQGYFGHFDQIILDLPGHVLVAAS</sequence>
<evidence type="ECO:0000313" key="2">
    <source>
        <dbReference type="Proteomes" id="UP000233551"/>
    </source>
</evidence>
<keyword evidence="2" id="KW-1185">Reference proteome</keyword>
<dbReference type="Proteomes" id="UP000233551">
    <property type="component" value="Unassembled WGS sequence"/>
</dbReference>
<protein>
    <submittedName>
        <fullName evidence="1">Uncharacterized protein</fullName>
    </submittedName>
</protein>
<comment type="caution">
    <text evidence="1">The sequence shown here is derived from an EMBL/GenBank/DDBJ whole genome shotgun (WGS) entry which is preliminary data.</text>
</comment>
<accession>A0A2I0KLE5</accession>
<name>A0A2I0KLE5_PUNGR</name>
<dbReference type="STRING" id="22663.A0A2I0KLE5"/>
<proteinExistence type="predicted"/>
<dbReference type="EMBL" id="PGOL01000513">
    <property type="protein sequence ID" value="PKI69318.1"/>
    <property type="molecule type" value="Genomic_DNA"/>
</dbReference>